<organism evidence="2 3">
    <name type="scientific">Chitinophaga skermanii</name>
    <dbReference type="NCBI Taxonomy" id="331697"/>
    <lineage>
        <taxon>Bacteria</taxon>
        <taxon>Pseudomonadati</taxon>
        <taxon>Bacteroidota</taxon>
        <taxon>Chitinophagia</taxon>
        <taxon>Chitinophagales</taxon>
        <taxon>Chitinophagaceae</taxon>
        <taxon>Chitinophaga</taxon>
    </lineage>
</organism>
<evidence type="ECO:0000313" key="3">
    <source>
        <dbReference type="Proteomes" id="UP000249547"/>
    </source>
</evidence>
<dbReference type="EMBL" id="QLLL01000003">
    <property type="protein sequence ID" value="RAJ06657.1"/>
    <property type="molecule type" value="Genomic_DNA"/>
</dbReference>
<proteinExistence type="predicted"/>
<dbReference type="PROSITE" id="PS51257">
    <property type="entry name" value="PROKAR_LIPOPROTEIN"/>
    <property type="match status" value="1"/>
</dbReference>
<dbReference type="OrthoDB" id="643242at2"/>
<reference evidence="2 3" key="1">
    <citation type="submission" date="2018-06" db="EMBL/GenBank/DDBJ databases">
        <title>Genomic Encyclopedia of Archaeal and Bacterial Type Strains, Phase II (KMG-II): from individual species to whole genera.</title>
        <authorList>
            <person name="Goeker M."/>
        </authorList>
    </citation>
    <scope>NUCLEOTIDE SEQUENCE [LARGE SCALE GENOMIC DNA]</scope>
    <source>
        <strain evidence="2 3">DSM 23857</strain>
    </source>
</reference>
<sequence length="239" mass="24839">MTHTFKTFPKLALTVAGAVALFLASCSKNNDIVEPQSAAKLAGGGVTTFAVIADGDSAAIVGPGVTSGTIYRAGNVYTIKNFKQAYSTGAGQPVDGNFYWRFTDNEAGSPANFNIKFTGVATGDITVGGSDDIRYVDKAFSAVTSADWATASVPVSKTIGMNTVTGTGIPPSVSALANGKGWYVYGWSSGHTVTPVSGRVLLYQNAASGTIYAFDIQSIYLNGVTGGSFPYYNFRSKAL</sequence>
<accession>A0A327QYA3</accession>
<feature type="signal peptide" evidence="1">
    <location>
        <begin position="1"/>
        <end position="30"/>
    </location>
</feature>
<dbReference type="AlphaFoldDB" id="A0A327QYA3"/>
<keyword evidence="3" id="KW-1185">Reference proteome</keyword>
<evidence type="ECO:0000256" key="1">
    <source>
        <dbReference type="SAM" id="SignalP"/>
    </source>
</evidence>
<keyword evidence="1" id="KW-0732">Signal</keyword>
<gene>
    <name evidence="2" type="ORF">LX64_01784</name>
</gene>
<feature type="chain" id="PRO_5016372547" description="Heme-binding HmuY-like protein" evidence="1">
    <location>
        <begin position="31"/>
        <end position="239"/>
    </location>
</feature>
<dbReference type="Proteomes" id="UP000249547">
    <property type="component" value="Unassembled WGS sequence"/>
</dbReference>
<protein>
    <recommendedName>
        <fullName evidence="4">Heme-binding HmuY-like protein</fullName>
    </recommendedName>
</protein>
<dbReference type="RefSeq" id="WP_111597259.1">
    <property type="nucleotide sequence ID" value="NZ_QLLL01000003.1"/>
</dbReference>
<comment type="caution">
    <text evidence="2">The sequence shown here is derived from an EMBL/GenBank/DDBJ whole genome shotgun (WGS) entry which is preliminary data.</text>
</comment>
<evidence type="ECO:0008006" key="4">
    <source>
        <dbReference type="Google" id="ProtNLM"/>
    </source>
</evidence>
<name>A0A327QYA3_9BACT</name>
<evidence type="ECO:0000313" key="2">
    <source>
        <dbReference type="EMBL" id="RAJ06657.1"/>
    </source>
</evidence>